<dbReference type="RefSeq" id="WP_156275963.1">
    <property type="nucleotide sequence ID" value="NZ_BAABGI010000003.1"/>
</dbReference>
<gene>
    <name evidence="1" type="ORF">FLP08_08560</name>
</gene>
<dbReference type="PROSITE" id="PS51257">
    <property type="entry name" value="PROKAR_LIPOPROTEIN"/>
    <property type="match status" value="1"/>
</dbReference>
<organism evidence="1 2">
    <name type="scientific">Christiangramia aestuarii</name>
    <dbReference type="NCBI Taxonomy" id="1028746"/>
    <lineage>
        <taxon>Bacteria</taxon>
        <taxon>Pseudomonadati</taxon>
        <taxon>Bacteroidota</taxon>
        <taxon>Flavobacteriia</taxon>
        <taxon>Flavobacteriales</taxon>
        <taxon>Flavobacteriaceae</taxon>
        <taxon>Christiangramia</taxon>
    </lineage>
</organism>
<sequence length="224" mass="25612">MRHFKLMGLLIALTIIGCSKQENEDLPLTKSATVVQAEFLAVIQKQEFKNLVISKFNDLNKGKDDNNGVVIVSRRFSQFFGFSSAEGFIWIYDLDEQFLIKLFSEDRAQFFFRSNDPTVEVYDYEDNLMYSNLCQENKTGHLQVSLISDYDFFDFGPFQIYFIAPPFDSANILKANSKVFDGAQINFETGEISCGEINTEKKLNITSLFRDNSGNHPVINISLK</sequence>
<evidence type="ECO:0008006" key="3">
    <source>
        <dbReference type="Google" id="ProtNLM"/>
    </source>
</evidence>
<name>A0A7K1LPE2_9FLAO</name>
<evidence type="ECO:0000313" key="2">
    <source>
        <dbReference type="Proteomes" id="UP000460416"/>
    </source>
</evidence>
<proteinExistence type="predicted"/>
<reference evidence="1 2" key="1">
    <citation type="submission" date="2019-07" db="EMBL/GenBank/DDBJ databases">
        <title>Gramella aestuarii sp. nov., isolated from a tidal flat, and emended description of Gramella echinicola.</title>
        <authorList>
            <person name="Liu L."/>
        </authorList>
    </citation>
    <scope>NUCLEOTIDE SEQUENCE [LARGE SCALE GENOMIC DNA]</scope>
    <source>
        <strain evidence="1 2">BS12</strain>
    </source>
</reference>
<dbReference type="Proteomes" id="UP000460416">
    <property type="component" value="Unassembled WGS sequence"/>
</dbReference>
<evidence type="ECO:0000313" key="1">
    <source>
        <dbReference type="EMBL" id="MUP42623.1"/>
    </source>
</evidence>
<dbReference type="AlphaFoldDB" id="A0A7K1LPE2"/>
<protein>
    <recommendedName>
        <fullName evidence="3">Lipoprotein</fullName>
    </recommendedName>
</protein>
<keyword evidence="2" id="KW-1185">Reference proteome</keyword>
<dbReference type="EMBL" id="VJVW01000003">
    <property type="protein sequence ID" value="MUP42623.1"/>
    <property type="molecule type" value="Genomic_DNA"/>
</dbReference>
<comment type="caution">
    <text evidence="1">The sequence shown here is derived from an EMBL/GenBank/DDBJ whole genome shotgun (WGS) entry which is preliminary data.</text>
</comment>
<accession>A0A7K1LPE2</accession>